<dbReference type="GO" id="GO:0007166">
    <property type="term" value="P:cell surface receptor signaling pathway"/>
    <property type="evidence" value="ECO:0007669"/>
    <property type="project" value="InterPro"/>
</dbReference>
<dbReference type="Gene3D" id="1.20.1070.10">
    <property type="entry name" value="Rhodopsin 7-helix transmembrane proteins"/>
    <property type="match status" value="1"/>
</dbReference>
<evidence type="ECO:0000259" key="13">
    <source>
        <dbReference type="PROSITE" id="PS50261"/>
    </source>
</evidence>
<dbReference type="CDD" id="cd15273">
    <property type="entry name" value="7tmB1_NPR_B7_insect-like"/>
    <property type="match status" value="1"/>
</dbReference>
<dbReference type="PROSITE" id="PS50227">
    <property type="entry name" value="G_PROTEIN_RECEP_F2_3"/>
    <property type="match status" value="1"/>
</dbReference>
<keyword evidence="8" id="KW-0675">Receptor</keyword>
<evidence type="ECO:0000256" key="10">
    <source>
        <dbReference type="ARBA" id="ARBA00023224"/>
    </source>
</evidence>
<dbReference type="PROSITE" id="PS00650">
    <property type="entry name" value="G_PROTEIN_RECEP_F2_2"/>
    <property type="match status" value="1"/>
</dbReference>
<dbReference type="PROSITE" id="PS00649">
    <property type="entry name" value="G_PROTEIN_RECEP_F2_1"/>
    <property type="match status" value="1"/>
</dbReference>
<feature type="transmembrane region" description="Helical" evidence="11">
    <location>
        <begin position="256"/>
        <end position="277"/>
    </location>
</feature>
<dbReference type="AlphaFoldDB" id="A0AAW2HP34"/>
<dbReference type="Pfam" id="PF00002">
    <property type="entry name" value="7tm_2"/>
    <property type="match status" value="1"/>
</dbReference>
<keyword evidence="6" id="KW-0297">G-protein coupled receptor</keyword>
<evidence type="ECO:0000256" key="4">
    <source>
        <dbReference type="ARBA" id="ARBA00022692"/>
    </source>
</evidence>
<dbReference type="PANTHER" id="PTHR45620">
    <property type="entry name" value="PDF RECEPTOR-LIKE PROTEIN-RELATED"/>
    <property type="match status" value="1"/>
</dbReference>
<comment type="caution">
    <text evidence="14">The sequence shown here is derived from an EMBL/GenBank/DDBJ whole genome shotgun (WGS) entry which is preliminary data.</text>
</comment>
<proteinExistence type="inferred from homology"/>
<evidence type="ECO:0000313" key="14">
    <source>
        <dbReference type="EMBL" id="KAL0271649.1"/>
    </source>
</evidence>
<evidence type="ECO:0000256" key="1">
    <source>
        <dbReference type="ARBA" id="ARBA00004651"/>
    </source>
</evidence>
<dbReference type="InterPro" id="IPR050332">
    <property type="entry name" value="GPCR_2"/>
</dbReference>
<evidence type="ECO:0000256" key="8">
    <source>
        <dbReference type="ARBA" id="ARBA00023170"/>
    </source>
</evidence>
<evidence type="ECO:0000256" key="7">
    <source>
        <dbReference type="ARBA" id="ARBA00023136"/>
    </source>
</evidence>
<dbReference type="PANTHER" id="PTHR45620:SF1">
    <property type="entry name" value="G-PROTEIN COUPLED RECEPTORS FAMILY 2 PROFILE 2 DOMAIN-CONTAINING PROTEIN"/>
    <property type="match status" value="1"/>
</dbReference>
<dbReference type="PRINTS" id="PR00249">
    <property type="entry name" value="GPCRSECRETIN"/>
</dbReference>
<evidence type="ECO:0008006" key="15">
    <source>
        <dbReference type="Google" id="ProtNLM"/>
    </source>
</evidence>
<feature type="transmembrane region" description="Helical" evidence="11">
    <location>
        <begin position="222"/>
        <end position="249"/>
    </location>
</feature>
<dbReference type="EMBL" id="JARGDH010000004">
    <property type="protein sequence ID" value="KAL0271649.1"/>
    <property type="molecule type" value="Genomic_DNA"/>
</dbReference>
<dbReference type="InterPro" id="IPR036445">
    <property type="entry name" value="GPCR_2_extracell_dom_sf"/>
</dbReference>
<dbReference type="GO" id="GO:0005886">
    <property type="term" value="C:plasma membrane"/>
    <property type="evidence" value="ECO:0007669"/>
    <property type="project" value="UniProtKB-SubCell"/>
</dbReference>
<feature type="domain" description="G-protein coupled receptors family 2 profile 2" evidence="13">
    <location>
        <begin position="130"/>
        <end position="397"/>
    </location>
</feature>
<keyword evidence="5 11" id="KW-1133">Transmembrane helix</keyword>
<dbReference type="Pfam" id="PF02793">
    <property type="entry name" value="HRM"/>
    <property type="match status" value="1"/>
</dbReference>
<sequence length="507" mass="58537">MSEQVQAVLSEEDLENLLMAKKKECDALAERSRSSKMELACGTIWDGIMCWPTTYPKHLASQQCPQYFPGLDQQANATKECTENGTWFISPETQKEWTNYSQCYAGEEAVILVPVTPVNASLFKEYIPMLKKISHIGYGVSLSTLIIAFTVLITLKKLHCSRNMLHLHLFMSFIMKSMITFLKEFLFEQGIGLQSDFVVRNGTSHFIEKLNSNWECKALTTVWQYFIMANYCWLLMEGLYIHNLIIFALFTDNTSILIYVILGWGLPMIFVAMWVFVKIKLENEYCWTTKTDSKNFLIIRIPIIISILLSFVLFVNIVRLLLIKVRSTVQEETQRYWKWAKSTLILIPLFGVHYAILHGMSYSRGINEKVELVWLFCDQFFASFQGFFVAVLFCFLNSEIQTELKRKWRRVIRHGNRNHGESSITFSTLPFLCTNSRFNFFTLCRSSYNSGSGSESKASKRTETTEFITNDSVIPMMSLEKDKTGKTLSAARDSNYREADTVTRILE</sequence>
<organism evidence="14">
    <name type="scientific">Menopon gallinae</name>
    <name type="common">poultry shaft louse</name>
    <dbReference type="NCBI Taxonomy" id="328185"/>
    <lineage>
        <taxon>Eukaryota</taxon>
        <taxon>Metazoa</taxon>
        <taxon>Ecdysozoa</taxon>
        <taxon>Arthropoda</taxon>
        <taxon>Hexapoda</taxon>
        <taxon>Insecta</taxon>
        <taxon>Pterygota</taxon>
        <taxon>Neoptera</taxon>
        <taxon>Paraneoptera</taxon>
        <taxon>Psocodea</taxon>
        <taxon>Troctomorpha</taxon>
        <taxon>Phthiraptera</taxon>
        <taxon>Amblycera</taxon>
        <taxon>Menoponidae</taxon>
        <taxon>Menopon</taxon>
    </lineage>
</organism>
<dbReference type="GO" id="GO:0007188">
    <property type="term" value="P:adenylate cyclase-modulating G protein-coupled receptor signaling pathway"/>
    <property type="evidence" value="ECO:0007669"/>
    <property type="project" value="TreeGrafter"/>
</dbReference>
<dbReference type="InterPro" id="IPR017981">
    <property type="entry name" value="GPCR_2-like_7TM"/>
</dbReference>
<feature type="transmembrane region" description="Helical" evidence="11">
    <location>
        <begin position="343"/>
        <end position="360"/>
    </location>
</feature>
<keyword evidence="7 11" id="KW-0472">Membrane</keyword>
<comment type="similarity">
    <text evidence="2">Belongs to the G-protein coupled receptor 2 family.</text>
</comment>
<dbReference type="InterPro" id="IPR001879">
    <property type="entry name" value="GPCR_2_extracellular_dom"/>
</dbReference>
<dbReference type="InterPro" id="IPR017983">
    <property type="entry name" value="GPCR_2_secretin-like_CS"/>
</dbReference>
<evidence type="ECO:0000256" key="6">
    <source>
        <dbReference type="ARBA" id="ARBA00023040"/>
    </source>
</evidence>
<dbReference type="Gene3D" id="4.10.1240.10">
    <property type="entry name" value="GPCR, family 2, extracellular hormone receptor domain"/>
    <property type="match status" value="1"/>
</dbReference>
<evidence type="ECO:0000256" key="5">
    <source>
        <dbReference type="ARBA" id="ARBA00022989"/>
    </source>
</evidence>
<evidence type="ECO:0000256" key="2">
    <source>
        <dbReference type="ARBA" id="ARBA00005314"/>
    </source>
</evidence>
<accession>A0AAW2HP34</accession>
<dbReference type="PROSITE" id="PS50261">
    <property type="entry name" value="G_PROTEIN_RECEP_F2_4"/>
    <property type="match status" value="1"/>
</dbReference>
<evidence type="ECO:0000256" key="9">
    <source>
        <dbReference type="ARBA" id="ARBA00023180"/>
    </source>
</evidence>
<keyword evidence="4 11" id="KW-0812">Transmembrane</keyword>
<dbReference type="SMART" id="SM00008">
    <property type="entry name" value="HormR"/>
    <property type="match status" value="1"/>
</dbReference>
<feature type="transmembrane region" description="Helical" evidence="11">
    <location>
        <begin position="380"/>
        <end position="400"/>
    </location>
</feature>
<keyword evidence="3" id="KW-1003">Cell membrane</keyword>
<evidence type="ECO:0000256" key="3">
    <source>
        <dbReference type="ARBA" id="ARBA00022475"/>
    </source>
</evidence>
<evidence type="ECO:0000256" key="11">
    <source>
        <dbReference type="SAM" id="Phobius"/>
    </source>
</evidence>
<dbReference type="GO" id="GO:0017046">
    <property type="term" value="F:peptide hormone binding"/>
    <property type="evidence" value="ECO:0007669"/>
    <property type="project" value="TreeGrafter"/>
</dbReference>
<name>A0AAW2HP34_9NEOP</name>
<feature type="transmembrane region" description="Helical" evidence="11">
    <location>
        <begin position="136"/>
        <end position="155"/>
    </location>
</feature>
<reference evidence="14" key="1">
    <citation type="journal article" date="2024" name="Gigascience">
        <title>Chromosome-level genome of the poultry shaft louse Menopon gallinae provides insight into the host-switching and adaptive evolution of parasitic lice.</title>
        <authorList>
            <person name="Xu Y."/>
            <person name="Ma L."/>
            <person name="Liu S."/>
            <person name="Liang Y."/>
            <person name="Liu Q."/>
            <person name="He Z."/>
            <person name="Tian L."/>
            <person name="Duan Y."/>
            <person name="Cai W."/>
            <person name="Li H."/>
            <person name="Song F."/>
        </authorList>
    </citation>
    <scope>NUCLEOTIDE SEQUENCE</scope>
    <source>
        <strain evidence="14">Cailab_2023a</strain>
    </source>
</reference>
<dbReference type="InterPro" id="IPR000832">
    <property type="entry name" value="GPCR_2_secretin-like"/>
</dbReference>
<feature type="transmembrane region" description="Helical" evidence="11">
    <location>
        <begin position="297"/>
        <end position="322"/>
    </location>
</feature>
<feature type="domain" description="G-protein coupled receptors family 2 profile 1" evidence="12">
    <location>
        <begin position="24"/>
        <end position="107"/>
    </location>
</feature>
<dbReference type="SUPFAM" id="SSF111418">
    <property type="entry name" value="Hormone receptor domain"/>
    <property type="match status" value="1"/>
</dbReference>
<keyword evidence="9" id="KW-0325">Glycoprotein</keyword>
<dbReference type="GO" id="GO:0008528">
    <property type="term" value="F:G protein-coupled peptide receptor activity"/>
    <property type="evidence" value="ECO:0007669"/>
    <property type="project" value="TreeGrafter"/>
</dbReference>
<keyword evidence="10" id="KW-0807">Transducer</keyword>
<comment type="subcellular location">
    <subcellularLocation>
        <location evidence="1">Cell membrane</location>
        <topology evidence="1">Multi-pass membrane protein</topology>
    </subcellularLocation>
</comment>
<gene>
    <name evidence="14" type="ORF">PYX00_008676</name>
</gene>
<protein>
    <recommendedName>
        <fullName evidence="15">Parathyroid hormone/parathyroid hormone-related peptide receptor</fullName>
    </recommendedName>
</protein>
<evidence type="ECO:0000259" key="12">
    <source>
        <dbReference type="PROSITE" id="PS50227"/>
    </source>
</evidence>